<evidence type="ECO:0000313" key="1">
    <source>
        <dbReference type="EMBL" id="PMD66966.1"/>
    </source>
</evidence>
<proteinExistence type="predicted"/>
<dbReference type="RefSeq" id="XP_024743870.1">
    <property type="nucleotide sequence ID" value="XM_024882254.1"/>
</dbReference>
<organism evidence="1 2">
    <name type="scientific">Hyaloscypha bicolor E</name>
    <dbReference type="NCBI Taxonomy" id="1095630"/>
    <lineage>
        <taxon>Eukaryota</taxon>
        <taxon>Fungi</taxon>
        <taxon>Dikarya</taxon>
        <taxon>Ascomycota</taxon>
        <taxon>Pezizomycotina</taxon>
        <taxon>Leotiomycetes</taxon>
        <taxon>Helotiales</taxon>
        <taxon>Hyaloscyphaceae</taxon>
        <taxon>Hyaloscypha</taxon>
        <taxon>Hyaloscypha bicolor</taxon>
    </lineage>
</organism>
<accession>A0A2J6TVC0</accession>
<dbReference type="EMBL" id="KZ613740">
    <property type="protein sequence ID" value="PMD66966.1"/>
    <property type="molecule type" value="Genomic_DNA"/>
</dbReference>
<name>A0A2J6TVC0_9HELO</name>
<keyword evidence="2" id="KW-1185">Reference proteome</keyword>
<dbReference type="AlphaFoldDB" id="A0A2J6TVC0"/>
<gene>
    <name evidence="1" type="ORF">K444DRAFT_623213</name>
</gene>
<reference evidence="1 2" key="1">
    <citation type="submission" date="2016-04" db="EMBL/GenBank/DDBJ databases">
        <title>A degradative enzymes factory behind the ericoid mycorrhizal symbiosis.</title>
        <authorList>
            <consortium name="DOE Joint Genome Institute"/>
            <person name="Martino E."/>
            <person name="Morin E."/>
            <person name="Grelet G."/>
            <person name="Kuo A."/>
            <person name="Kohler A."/>
            <person name="Daghino S."/>
            <person name="Barry K."/>
            <person name="Choi C."/>
            <person name="Cichocki N."/>
            <person name="Clum A."/>
            <person name="Copeland A."/>
            <person name="Hainaut M."/>
            <person name="Haridas S."/>
            <person name="Labutti K."/>
            <person name="Lindquist E."/>
            <person name="Lipzen A."/>
            <person name="Khouja H.-R."/>
            <person name="Murat C."/>
            <person name="Ohm R."/>
            <person name="Olson A."/>
            <person name="Spatafora J."/>
            <person name="Veneault-Fourrey C."/>
            <person name="Henrissat B."/>
            <person name="Grigoriev I."/>
            <person name="Martin F."/>
            <person name="Perotto S."/>
        </authorList>
    </citation>
    <scope>NUCLEOTIDE SEQUENCE [LARGE SCALE GENOMIC DNA]</scope>
    <source>
        <strain evidence="1 2">E</strain>
    </source>
</reference>
<dbReference type="Proteomes" id="UP000235371">
    <property type="component" value="Unassembled WGS sequence"/>
</dbReference>
<evidence type="ECO:0000313" key="2">
    <source>
        <dbReference type="Proteomes" id="UP000235371"/>
    </source>
</evidence>
<dbReference type="GeneID" id="36590331"/>
<sequence>MTLEYSEKRRRTSVSVYKALLEPKPPQPLNPGTNDHRSVRINQYFHHCLREITSSPGKRPQGLPSGIQGSISTALLSSGDVGQTINFPNLLIKLCLKVWKQPIQDGHVVDVLYGSRYTPEAKCNIIVKQEPHTPLMDPREHLLRLLPRELAVHNYLQTASQDTMLLRSSWSQDALNLRKNCDQFLLMG</sequence>
<protein>
    <submittedName>
        <fullName evidence="1">Uncharacterized protein</fullName>
    </submittedName>
</protein>
<dbReference type="InParanoid" id="A0A2J6TVC0"/>